<name>A0A510US20_ALIFS</name>
<reference evidence="1 2" key="1">
    <citation type="submission" date="2019-07" db="EMBL/GenBank/DDBJ databases">
        <title>Whole genome shotgun sequence of Aliivibrio fischeri NBRC 101058.</title>
        <authorList>
            <person name="Hosoyama A."/>
            <person name="Uohara A."/>
            <person name="Ohji S."/>
            <person name="Ichikawa N."/>
        </authorList>
    </citation>
    <scope>NUCLEOTIDE SEQUENCE [LARGE SCALE GENOMIC DNA]</scope>
    <source>
        <strain evidence="1 2">NBRC 101058</strain>
    </source>
</reference>
<evidence type="ECO:0000313" key="1">
    <source>
        <dbReference type="EMBL" id="GEK16030.1"/>
    </source>
</evidence>
<sequence length="71" mass="7910">MQEVLRAFLSQLYHVGIPVIKCADVKKSMQTTSFLLVSNKTSGETFVYSKIPINVYEIIQCGGLINFLQGV</sequence>
<dbReference type="Proteomes" id="UP000321787">
    <property type="component" value="Unassembled WGS sequence"/>
</dbReference>
<comment type="caution">
    <text evidence="1">The sequence shown here is derived from an EMBL/GenBank/DDBJ whole genome shotgun (WGS) entry which is preliminary data.</text>
</comment>
<dbReference type="EMBL" id="BJTZ01000056">
    <property type="protein sequence ID" value="GEK16030.1"/>
    <property type="molecule type" value="Genomic_DNA"/>
</dbReference>
<accession>A0A510US20</accession>
<organism evidence="1 2">
    <name type="scientific">Aliivibrio fischeri</name>
    <name type="common">Vibrio fischeri</name>
    <dbReference type="NCBI Taxonomy" id="668"/>
    <lineage>
        <taxon>Bacteria</taxon>
        <taxon>Pseudomonadati</taxon>
        <taxon>Pseudomonadota</taxon>
        <taxon>Gammaproteobacteria</taxon>
        <taxon>Vibrionales</taxon>
        <taxon>Vibrionaceae</taxon>
        <taxon>Aliivibrio</taxon>
    </lineage>
</organism>
<evidence type="ECO:0000313" key="2">
    <source>
        <dbReference type="Proteomes" id="UP000321787"/>
    </source>
</evidence>
<gene>
    <name evidence="1" type="ORF">AFI02nite_40660</name>
</gene>
<dbReference type="AlphaFoldDB" id="A0A510US20"/>
<protein>
    <submittedName>
        <fullName evidence="1">Uncharacterized protein</fullName>
    </submittedName>
</protein>
<proteinExistence type="predicted"/>